<dbReference type="Pfam" id="PF00390">
    <property type="entry name" value="malic"/>
    <property type="match status" value="1"/>
</dbReference>
<dbReference type="InterPro" id="IPR046346">
    <property type="entry name" value="Aminoacid_DH-like_N_sf"/>
</dbReference>
<comment type="similarity">
    <text evidence="2 7">Belongs to the malic enzymes family.</text>
</comment>
<dbReference type="SUPFAM" id="SSF53223">
    <property type="entry name" value="Aminoacid dehydrogenase-like, N-terminal domain"/>
    <property type="match status" value="1"/>
</dbReference>
<evidence type="ECO:0000256" key="5">
    <source>
        <dbReference type="PIRSR" id="PIRSR000106-2"/>
    </source>
</evidence>
<evidence type="ECO:0000259" key="9">
    <source>
        <dbReference type="SMART" id="SM01274"/>
    </source>
</evidence>
<dbReference type="PRINTS" id="PR00072">
    <property type="entry name" value="MALOXRDTASE"/>
</dbReference>
<evidence type="ECO:0000256" key="1">
    <source>
        <dbReference type="ARBA" id="ARBA00001936"/>
    </source>
</evidence>
<dbReference type="CDD" id="cd05312">
    <property type="entry name" value="NAD_bind_1_malic_enz"/>
    <property type="match status" value="1"/>
</dbReference>
<feature type="binding site" evidence="6">
    <location>
        <position position="268"/>
    </location>
    <ligand>
        <name>a divalent metal cation</name>
        <dbReference type="ChEBI" id="CHEBI:60240"/>
    </ligand>
</feature>
<organism evidence="10 11">
    <name type="scientific">Drosophila guanche</name>
    <name type="common">Fruit fly</name>
    <dbReference type="NCBI Taxonomy" id="7266"/>
    <lineage>
        <taxon>Eukaryota</taxon>
        <taxon>Metazoa</taxon>
        <taxon>Ecdysozoa</taxon>
        <taxon>Arthropoda</taxon>
        <taxon>Hexapoda</taxon>
        <taxon>Insecta</taxon>
        <taxon>Pterygota</taxon>
        <taxon>Neoptera</taxon>
        <taxon>Endopterygota</taxon>
        <taxon>Diptera</taxon>
        <taxon>Brachycera</taxon>
        <taxon>Muscomorpha</taxon>
        <taxon>Ephydroidea</taxon>
        <taxon>Drosophilidae</taxon>
        <taxon>Drosophila</taxon>
        <taxon>Sophophora</taxon>
    </lineage>
</organism>
<feature type="active site" description="Proton donor" evidence="4">
    <location>
        <position position="124"/>
    </location>
</feature>
<feature type="active site" description="Proton acceptor" evidence="4">
    <location>
        <position position="195"/>
    </location>
</feature>
<dbReference type="SMART" id="SM01274">
    <property type="entry name" value="malic"/>
    <property type="match status" value="1"/>
</dbReference>
<dbReference type="AlphaFoldDB" id="A0A3B0JJP6"/>
<dbReference type="GO" id="GO:0004473">
    <property type="term" value="F:malate dehydrogenase (decarboxylating) (NADP+) activity"/>
    <property type="evidence" value="ECO:0007669"/>
    <property type="project" value="TreeGrafter"/>
</dbReference>
<dbReference type="InterPro" id="IPR001891">
    <property type="entry name" value="Malic_OxRdtase"/>
</dbReference>
<dbReference type="PIRSF" id="PIRSF000106">
    <property type="entry name" value="ME"/>
    <property type="match status" value="1"/>
</dbReference>
<dbReference type="GO" id="GO:0006108">
    <property type="term" value="P:malate metabolic process"/>
    <property type="evidence" value="ECO:0007669"/>
    <property type="project" value="TreeGrafter"/>
</dbReference>
<sequence length="603" mass="67606">MSLSKFYFAVNQRLQQTQSQNPSNSSRRHHHDIVRAPVPSVLAPKNNKGLNFTMEERQRLHVHGLFPPAFRTMQEQVFAVAANFYARASNIGRYRYLRSLRQRHERLYFRFLSEHLEHVLPVIYTPTVGVACTIFGMIFRGPMGMYVTKYDRGHVAQVLRNWPESDIRAVCVTDGERILGLGDLGANGMGITVGKLELYTALSCVPPHQLLPVCLDVGTNNEELLADPMYIGTRDRRIRGKEYDEFVDEFMQAVVEIWGQRTLIHFEDFATPNAFMLLERYQHKYCCFNDDIQGTSAVGLAGLLAVERITKKKLPDHVIVFAGAGSAAMGVTSLLTKELKTRKLDMERIVKNIYVFDQNGLIVKSRKDVAPPIQPYAKDMPHIKALDELVEKVKPSILMGATSMAGLFSEKILRFMGANNERPAIFAFSNPTSKSECTAEQAYAFTEGRALFSSGSLFPPVVVNGKRMTPGQANNCFAFPGIGLGVLTANAKTIPDEIFLMAAHTLAQYPEEEAIESGRLYPKATEAKDVALTVAVAVAQYLFDNDLGQVHPVPENICKFIVENLYELCNGDSLVEPWKFPDLPRVPFTKDYKIPPEDVKISF</sequence>
<dbReference type="SUPFAM" id="SSF51735">
    <property type="entry name" value="NAD(P)-binding Rossmann-fold domains"/>
    <property type="match status" value="1"/>
</dbReference>
<protein>
    <recommendedName>
        <fullName evidence="7">Malic enzyme</fullName>
    </recommendedName>
</protein>
<dbReference type="PROSITE" id="PS00331">
    <property type="entry name" value="MALIC_ENZYMES"/>
    <property type="match status" value="1"/>
</dbReference>
<name>A0A3B0JJP6_DROGU</name>
<dbReference type="InterPro" id="IPR036291">
    <property type="entry name" value="NAD(P)-bd_dom_sf"/>
</dbReference>
<comment type="cofactor">
    <cofactor evidence="6">
        <name>Mg(2+)</name>
        <dbReference type="ChEBI" id="CHEBI:18420"/>
    </cofactor>
    <cofactor evidence="6">
        <name>Mn(2+)</name>
        <dbReference type="ChEBI" id="CHEBI:29035"/>
    </cofactor>
    <text evidence="6">Divalent metal cations. Prefers magnesium or manganese.</text>
</comment>
<dbReference type="Pfam" id="PF03949">
    <property type="entry name" value="Malic_M"/>
    <property type="match status" value="1"/>
</dbReference>
<dbReference type="InterPro" id="IPR012302">
    <property type="entry name" value="Malic_NAD-bd"/>
</dbReference>
<dbReference type="Gene3D" id="3.40.50.720">
    <property type="entry name" value="NAD(P)-binding Rossmann-like Domain"/>
    <property type="match status" value="1"/>
</dbReference>
<dbReference type="Gene3D" id="3.40.50.10380">
    <property type="entry name" value="Malic enzyme, N-terminal domain"/>
    <property type="match status" value="1"/>
</dbReference>
<evidence type="ECO:0000256" key="3">
    <source>
        <dbReference type="ARBA" id="ARBA00022723"/>
    </source>
</evidence>
<dbReference type="EMBL" id="OUUW01000001">
    <property type="protein sequence ID" value="SPP73446.1"/>
    <property type="molecule type" value="Genomic_DNA"/>
</dbReference>
<feature type="binding site" evidence="5">
    <location>
        <position position="474"/>
    </location>
    <ligand>
        <name>(S)-malate</name>
        <dbReference type="ChEBI" id="CHEBI:15589"/>
    </ligand>
</feature>
<dbReference type="InterPro" id="IPR015884">
    <property type="entry name" value="Malic_enzyme_CS"/>
</dbReference>
<evidence type="ECO:0000256" key="6">
    <source>
        <dbReference type="PIRSR" id="PIRSR000106-3"/>
    </source>
</evidence>
<feature type="binding site" evidence="5">
    <location>
        <position position="177"/>
    </location>
    <ligand>
        <name>(S)-malate</name>
        <dbReference type="ChEBI" id="CHEBI:15589"/>
    </ligand>
</feature>
<feature type="domain" description="Malic enzyme N-terminal" evidence="9">
    <location>
        <begin position="101"/>
        <end position="282"/>
    </location>
</feature>
<comment type="cofactor">
    <cofactor evidence="1">
        <name>Mn(2+)</name>
        <dbReference type="ChEBI" id="CHEBI:29035"/>
    </cofactor>
</comment>
<keyword evidence="7" id="KW-0560">Oxidoreductase</keyword>
<dbReference type="NCBIfam" id="NF010052">
    <property type="entry name" value="PRK13529.1"/>
    <property type="match status" value="1"/>
</dbReference>
<dbReference type="InterPro" id="IPR012301">
    <property type="entry name" value="Malic_N_dom"/>
</dbReference>
<feature type="binding site" evidence="6">
    <location>
        <position position="291"/>
    </location>
    <ligand>
        <name>a divalent metal cation</name>
        <dbReference type="ChEBI" id="CHEBI:60240"/>
    </ligand>
</feature>
<evidence type="ECO:0000256" key="4">
    <source>
        <dbReference type="PIRSR" id="PIRSR000106-1"/>
    </source>
</evidence>
<evidence type="ECO:0000313" key="11">
    <source>
        <dbReference type="Proteomes" id="UP000268350"/>
    </source>
</evidence>
<dbReference type="Proteomes" id="UP000268350">
    <property type="component" value="Unassembled WGS sequence"/>
</dbReference>
<reference evidence="11" key="1">
    <citation type="submission" date="2018-01" db="EMBL/GenBank/DDBJ databases">
        <authorList>
            <person name="Alioto T."/>
            <person name="Alioto T."/>
        </authorList>
    </citation>
    <scope>NUCLEOTIDE SEQUENCE [LARGE SCALE GENOMIC DNA]</scope>
</reference>
<dbReference type="STRING" id="7266.A0A3B0JJP6"/>
<dbReference type="OMA" id="AETWAYP"/>
<accession>A0A3B0JJP6</accession>
<dbReference type="PANTHER" id="PTHR23406">
    <property type="entry name" value="MALIC ENZYME-RELATED"/>
    <property type="match status" value="1"/>
</dbReference>
<dbReference type="OrthoDB" id="5365701at2759"/>
<keyword evidence="3 6" id="KW-0479">Metal-binding</keyword>
<feature type="binding site" evidence="5">
    <location>
        <position position="430"/>
    </location>
    <ligand>
        <name>(S)-malate</name>
        <dbReference type="ChEBI" id="CHEBI:15589"/>
    </ligand>
</feature>
<evidence type="ECO:0000256" key="2">
    <source>
        <dbReference type="ARBA" id="ARBA00008785"/>
    </source>
</evidence>
<gene>
    <name evidence="10" type="ORF">DGUA_6G000928</name>
</gene>
<evidence type="ECO:0000313" key="10">
    <source>
        <dbReference type="EMBL" id="SPP73446.1"/>
    </source>
</evidence>
<dbReference type="InterPro" id="IPR037062">
    <property type="entry name" value="Malic_N_dom_sf"/>
</dbReference>
<dbReference type="GO" id="GO:0046872">
    <property type="term" value="F:metal ion binding"/>
    <property type="evidence" value="ECO:0007669"/>
    <property type="project" value="UniProtKB-KW"/>
</dbReference>
<evidence type="ECO:0000259" key="8">
    <source>
        <dbReference type="SMART" id="SM00919"/>
    </source>
</evidence>
<dbReference type="PANTHER" id="PTHR23406:SF90">
    <property type="entry name" value="MALIC ENZYME-RELATED"/>
    <property type="match status" value="1"/>
</dbReference>
<dbReference type="GO" id="GO:0005739">
    <property type="term" value="C:mitochondrion"/>
    <property type="evidence" value="ECO:0007669"/>
    <property type="project" value="TreeGrafter"/>
</dbReference>
<dbReference type="GO" id="GO:0051287">
    <property type="term" value="F:NAD binding"/>
    <property type="evidence" value="ECO:0007669"/>
    <property type="project" value="InterPro"/>
</dbReference>
<feature type="binding site" evidence="6">
    <location>
        <position position="267"/>
    </location>
    <ligand>
        <name>a divalent metal cation</name>
        <dbReference type="ChEBI" id="CHEBI:60240"/>
    </ligand>
</feature>
<keyword evidence="11" id="KW-1185">Reference proteome</keyword>
<evidence type="ECO:0000256" key="7">
    <source>
        <dbReference type="RuleBase" id="RU003426"/>
    </source>
</evidence>
<feature type="domain" description="Malic enzyme NAD-binding" evidence="8">
    <location>
        <begin position="292"/>
        <end position="543"/>
    </location>
</feature>
<dbReference type="SMART" id="SM00919">
    <property type="entry name" value="Malic_M"/>
    <property type="match status" value="1"/>
</dbReference>
<proteinExistence type="inferred from homology"/>